<gene>
    <name evidence="3" type="ORF">BGZ65_004858</name>
</gene>
<feature type="chain" id="PRO_5040513617" description="Cyanovirin-N domain-containing protein" evidence="2">
    <location>
        <begin position="21"/>
        <end position="153"/>
    </location>
</feature>
<dbReference type="Proteomes" id="UP000749646">
    <property type="component" value="Unassembled WGS sequence"/>
</dbReference>
<evidence type="ECO:0000313" key="3">
    <source>
        <dbReference type="EMBL" id="KAF9941168.1"/>
    </source>
</evidence>
<evidence type="ECO:0000313" key="4">
    <source>
        <dbReference type="Proteomes" id="UP000749646"/>
    </source>
</evidence>
<proteinExistence type="predicted"/>
<comment type="caution">
    <text evidence="3">The sequence shown here is derived from an EMBL/GenBank/DDBJ whole genome shotgun (WGS) entry which is preliminary data.</text>
</comment>
<keyword evidence="4" id="KW-1185">Reference proteome</keyword>
<dbReference type="EMBL" id="JAAAHW010009428">
    <property type="protein sequence ID" value="KAF9941168.1"/>
    <property type="molecule type" value="Genomic_DNA"/>
</dbReference>
<keyword evidence="2" id="KW-0732">Signal</keyword>
<accession>A0A9P6IRB2</accession>
<evidence type="ECO:0000256" key="2">
    <source>
        <dbReference type="SAM" id="SignalP"/>
    </source>
</evidence>
<dbReference type="AlphaFoldDB" id="A0A9P6IRB2"/>
<protein>
    <recommendedName>
        <fullName evidence="5">Cyanovirin-N domain-containing protein</fullName>
    </recommendedName>
</protein>
<name>A0A9P6IRB2_9FUNG</name>
<feature type="compositionally biased region" description="Low complexity" evidence="1">
    <location>
        <begin position="43"/>
        <end position="52"/>
    </location>
</feature>
<dbReference type="OrthoDB" id="2413612at2759"/>
<feature type="signal peptide" evidence="2">
    <location>
        <begin position="1"/>
        <end position="20"/>
    </location>
</feature>
<feature type="region of interest" description="Disordered" evidence="1">
    <location>
        <begin position="28"/>
        <end position="55"/>
    </location>
</feature>
<evidence type="ECO:0008006" key="5">
    <source>
        <dbReference type="Google" id="ProtNLM"/>
    </source>
</evidence>
<organism evidence="3 4">
    <name type="scientific">Modicella reniformis</name>
    <dbReference type="NCBI Taxonomy" id="1440133"/>
    <lineage>
        <taxon>Eukaryota</taxon>
        <taxon>Fungi</taxon>
        <taxon>Fungi incertae sedis</taxon>
        <taxon>Mucoromycota</taxon>
        <taxon>Mortierellomycotina</taxon>
        <taxon>Mortierellomycetes</taxon>
        <taxon>Mortierellales</taxon>
        <taxon>Mortierellaceae</taxon>
        <taxon>Modicella</taxon>
    </lineage>
</organism>
<sequence length="153" mass="16264">MQFKALFLSTLLLVASISSAATVTTVSSIPDPNIDKSEPTADSSSVSPTSSSNGPRYAVFSKSNLVYSGIAKQSSQDETLPPKKRGLACSIPISRGFELTIHCSGPSYNVWVNCTDGYRYTTSDPLMNLRRIVMTCPKGSDATNGGAYLIQAS</sequence>
<reference evidence="3" key="1">
    <citation type="journal article" date="2020" name="Fungal Divers.">
        <title>Resolving the Mortierellaceae phylogeny through synthesis of multi-gene phylogenetics and phylogenomics.</title>
        <authorList>
            <person name="Vandepol N."/>
            <person name="Liber J."/>
            <person name="Desiro A."/>
            <person name="Na H."/>
            <person name="Kennedy M."/>
            <person name="Barry K."/>
            <person name="Grigoriev I.V."/>
            <person name="Miller A.N."/>
            <person name="O'Donnell K."/>
            <person name="Stajich J.E."/>
            <person name="Bonito G."/>
        </authorList>
    </citation>
    <scope>NUCLEOTIDE SEQUENCE</scope>
    <source>
        <strain evidence="3">MES-2147</strain>
    </source>
</reference>
<evidence type="ECO:0000256" key="1">
    <source>
        <dbReference type="SAM" id="MobiDB-lite"/>
    </source>
</evidence>